<dbReference type="Proteomes" id="UP000799118">
    <property type="component" value="Unassembled WGS sequence"/>
</dbReference>
<proteinExistence type="predicted"/>
<dbReference type="AlphaFoldDB" id="A0A6A4IAK9"/>
<organism evidence="1 2">
    <name type="scientific">Gymnopus androsaceus JB14</name>
    <dbReference type="NCBI Taxonomy" id="1447944"/>
    <lineage>
        <taxon>Eukaryota</taxon>
        <taxon>Fungi</taxon>
        <taxon>Dikarya</taxon>
        <taxon>Basidiomycota</taxon>
        <taxon>Agaricomycotina</taxon>
        <taxon>Agaricomycetes</taxon>
        <taxon>Agaricomycetidae</taxon>
        <taxon>Agaricales</taxon>
        <taxon>Marasmiineae</taxon>
        <taxon>Omphalotaceae</taxon>
        <taxon>Gymnopus</taxon>
    </lineage>
</organism>
<reference evidence="1" key="1">
    <citation type="journal article" date="2019" name="Environ. Microbiol.">
        <title>Fungal ecological strategies reflected in gene transcription - a case study of two litter decomposers.</title>
        <authorList>
            <person name="Barbi F."/>
            <person name="Kohler A."/>
            <person name="Barry K."/>
            <person name="Baskaran P."/>
            <person name="Daum C."/>
            <person name="Fauchery L."/>
            <person name="Ihrmark K."/>
            <person name="Kuo A."/>
            <person name="LaButti K."/>
            <person name="Lipzen A."/>
            <person name="Morin E."/>
            <person name="Grigoriev I.V."/>
            <person name="Henrissat B."/>
            <person name="Lindahl B."/>
            <person name="Martin F."/>
        </authorList>
    </citation>
    <scope>NUCLEOTIDE SEQUENCE</scope>
    <source>
        <strain evidence="1">JB14</strain>
    </source>
</reference>
<keyword evidence="2" id="KW-1185">Reference proteome</keyword>
<evidence type="ECO:0000313" key="2">
    <source>
        <dbReference type="Proteomes" id="UP000799118"/>
    </source>
</evidence>
<name>A0A6A4IAK9_9AGAR</name>
<gene>
    <name evidence="1" type="ORF">BT96DRAFT_987484</name>
</gene>
<evidence type="ECO:0000313" key="1">
    <source>
        <dbReference type="EMBL" id="KAE9406338.1"/>
    </source>
</evidence>
<accession>A0A6A4IAK9</accession>
<protein>
    <submittedName>
        <fullName evidence="1">Uncharacterized protein</fullName>
    </submittedName>
</protein>
<dbReference type="EMBL" id="ML769402">
    <property type="protein sequence ID" value="KAE9406338.1"/>
    <property type="molecule type" value="Genomic_DNA"/>
</dbReference>
<sequence>MSSESNFNPLERREWQSRRDRISHDICLDVFKCNIPSYPEAQERFRRAVENLQIAIEETDLIHNSHKYPSFIKNYKFQKSYRKYEMCLQCLIEEKKTDLLPNRAMNTKTSIRSCVDVVMNYKQRIINYNYKLREGQI</sequence>